<dbReference type="GO" id="GO:0005829">
    <property type="term" value="C:cytosol"/>
    <property type="evidence" value="ECO:0007669"/>
    <property type="project" value="TreeGrafter"/>
</dbReference>
<protein>
    <recommendedName>
        <fullName evidence="3">AIR synthase</fullName>
    </recommendedName>
</protein>
<evidence type="ECO:0000313" key="1">
    <source>
        <dbReference type="EMBL" id="PIS08060.1"/>
    </source>
</evidence>
<dbReference type="PANTHER" id="PTHR10520:SF12">
    <property type="entry name" value="TRIFUNCTIONAL PURINE BIOSYNTHETIC PROTEIN ADENOSINE-3"/>
    <property type="match status" value="1"/>
</dbReference>
<gene>
    <name evidence="1" type="ORF">COT78_00240</name>
</gene>
<proteinExistence type="predicted"/>
<organism evidence="1 2">
    <name type="scientific">Candidatus Berkelbacteria bacterium CG10_big_fil_rev_8_21_14_0_10_43_13</name>
    <dbReference type="NCBI Taxonomy" id="1974514"/>
    <lineage>
        <taxon>Bacteria</taxon>
        <taxon>Candidatus Berkelbacteria</taxon>
    </lineage>
</organism>
<accession>A0A2H0W7J7</accession>
<dbReference type="PANTHER" id="PTHR10520">
    <property type="entry name" value="TRIFUNCTIONAL PURINE BIOSYNTHETIC PROTEIN ADENOSINE-3-RELATED"/>
    <property type="match status" value="1"/>
</dbReference>
<dbReference type="SUPFAM" id="SSF56042">
    <property type="entry name" value="PurM C-terminal domain-like"/>
    <property type="match status" value="1"/>
</dbReference>
<evidence type="ECO:0008006" key="3">
    <source>
        <dbReference type="Google" id="ProtNLM"/>
    </source>
</evidence>
<dbReference type="GO" id="GO:0004637">
    <property type="term" value="F:phosphoribosylamine-glycine ligase activity"/>
    <property type="evidence" value="ECO:0007669"/>
    <property type="project" value="TreeGrafter"/>
</dbReference>
<dbReference type="AlphaFoldDB" id="A0A2H0W7J7"/>
<dbReference type="InterPro" id="IPR004733">
    <property type="entry name" value="PurM_cligase"/>
</dbReference>
<dbReference type="Gene3D" id="3.90.650.10">
    <property type="entry name" value="PurM-like C-terminal domain"/>
    <property type="match status" value="1"/>
</dbReference>
<dbReference type="GO" id="GO:0006189">
    <property type="term" value="P:'de novo' IMP biosynthetic process"/>
    <property type="evidence" value="ECO:0007669"/>
    <property type="project" value="InterPro"/>
</dbReference>
<dbReference type="GO" id="GO:0046084">
    <property type="term" value="P:adenine biosynthetic process"/>
    <property type="evidence" value="ECO:0007669"/>
    <property type="project" value="TreeGrafter"/>
</dbReference>
<dbReference type="InterPro" id="IPR036676">
    <property type="entry name" value="PurM-like_C_sf"/>
</dbReference>
<dbReference type="Proteomes" id="UP000231382">
    <property type="component" value="Unassembled WGS sequence"/>
</dbReference>
<sequence>MTGVYDRRRMITGNTIASGMKIIALKERGFRANGISSVRKSLAMRFGKEWWSNPDASDAIRAAAEPSVLYDRFLQHLNGWNSKQFEQLVKIHGIIHLSGGAFEGKLGHDVLFPRGLSAEIYNLWEPPPIMQSCADWRGMDDEGSYNTWNGGQGVLLIVSADDVEWILWESSNWGIEALCSGEVVKRDEPFVRIQSKFAQGTEITYRS</sequence>
<dbReference type="GO" id="GO:0004641">
    <property type="term" value="F:phosphoribosylformylglycinamidine cyclo-ligase activity"/>
    <property type="evidence" value="ECO:0007669"/>
    <property type="project" value="InterPro"/>
</dbReference>
<evidence type="ECO:0000313" key="2">
    <source>
        <dbReference type="Proteomes" id="UP000231382"/>
    </source>
</evidence>
<name>A0A2H0W7J7_9BACT</name>
<reference evidence="2" key="1">
    <citation type="submission" date="2017-09" db="EMBL/GenBank/DDBJ databases">
        <title>Depth-based differentiation of microbial function through sediment-hosted aquifers and enrichment of novel symbionts in the deep terrestrial subsurface.</title>
        <authorList>
            <person name="Probst A.J."/>
            <person name="Ladd B."/>
            <person name="Jarett J.K."/>
            <person name="Geller-Mcgrath D.E."/>
            <person name="Sieber C.M.K."/>
            <person name="Emerson J.B."/>
            <person name="Anantharaman K."/>
            <person name="Thomas B.C."/>
            <person name="Malmstrom R."/>
            <person name="Stieglmeier M."/>
            <person name="Klingl A."/>
            <person name="Woyke T."/>
            <person name="Ryan C.M."/>
            <person name="Banfield J.F."/>
        </authorList>
    </citation>
    <scope>NUCLEOTIDE SEQUENCE [LARGE SCALE GENOMIC DNA]</scope>
</reference>
<dbReference type="EMBL" id="PEZW01000002">
    <property type="protein sequence ID" value="PIS08060.1"/>
    <property type="molecule type" value="Genomic_DNA"/>
</dbReference>
<comment type="caution">
    <text evidence="1">The sequence shown here is derived from an EMBL/GenBank/DDBJ whole genome shotgun (WGS) entry which is preliminary data.</text>
</comment>